<dbReference type="PANTHER" id="PTHR31065:SF78">
    <property type="entry name" value="B BOX-TYPE DOMAIN-CONTAINING PROTEIN"/>
    <property type="match status" value="1"/>
</dbReference>
<dbReference type="InterPro" id="IPR006734">
    <property type="entry name" value="PLATZ"/>
</dbReference>
<protein>
    <recommendedName>
        <fullName evidence="3">B box-type domain-containing protein</fullName>
    </recommendedName>
</protein>
<keyword evidence="1" id="KW-0863">Zinc-finger</keyword>
<dbReference type="PANTHER" id="PTHR31065">
    <property type="entry name" value="PLATZ TRANSCRIPTION FACTOR FAMILY PROTEIN"/>
    <property type="match status" value="1"/>
</dbReference>
<keyword evidence="1" id="KW-0479">Metal-binding</keyword>
<evidence type="ECO:0000256" key="2">
    <source>
        <dbReference type="SAM" id="MobiDB-lite"/>
    </source>
</evidence>
<keyword evidence="1" id="KW-0862">Zinc</keyword>
<evidence type="ECO:0000259" key="3">
    <source>
        <dbReference type="PROSITE" id="PS50119"/>
    </source>
</evidence>
<dbReference type="EMBL" id="JBBNAE010000004">
    <property type="protein sequence ID" value="KAK9129925.1"/>
    <property type="molecule type" value="Genomic_DNA"/>
</dbReference>
<feature type="domain" description="B box-type" evidence="3">
    <location>
        <begin position="21"/>
        <end position="70"/>
    </location>
</feature>
<evidence type="ECO:0000313" key="4">
    <source>
        <dbReference type="EMBL" id="KAK9129925.1"/>
    </source>
</evidence>
<gene>
    <name evidence="4" type="ORF">Sjap_010412</name>
</gene>
<keyword evidence="5" id="KW-1185">Reference proteome</keyword>
<organism evidence="4 5">
    <name type="scientific">Stephania japonica</name>
    <dbReference type="NCBI Taxonomy" id="461633"/>
    <lineage>
        <taxon>Eukaryota</taxon>
        <taxon>Viridiplantae</taxon>
        <taxon>Streptophyta</taxon>
        <taxon>Embryophyta</taxon>
        <taxon>Tracheophyta</taxon>
        <taxon>Spermatophyta</taxon>
        <taxon>Magnoliopsida</taxon>
        <taxon>Ranunculales</taxon>
        <taxon>Menispermaceae</taxon>
        <taxon>Menispermoideae</taxon>
        <taxon>Cissampelideae</taxon>
        <taxon>Stephania</taxon>
    </lineage>
</organism>
<accession>A0AAP0P6D7</accession>
<evidence type="ECO:0000313" key="5">
    <source>
        <dbReference type="Proteomes" id="UP001417504"/>
    </source>
</evidence>
<feature type="compositionally biased region" description="Polar residues" evidence="2">
    <location>
        <begin position="220"/>
        <end position="237"/>
    </location>
</feature>
<dbReference type="GO" id="GO:0008270">
    <property type="term" value="F:zinc ion binding"/>
    <property type="evidence" value="ECO:0007669"/>
    <property type="project" value="UniProtKB-KW"/>
</dbReference>
<dbReference type="PROSITE" id="PS50119">
    <property type="entry name" value="ZF_BBOX"/>
    <property type="match status" value="1"/>
</dbReference>
<feature type="region of interest" description="Disordered" evidence="2">
    <location>
        <begin position="216"/>
        <end position="254"/>
    </location>
</feature>
<reference evidence="4 5" key="1">
    <citation type="submission" date="2024-01" db="EMBL/GenBank/DDBJ databases">
        <title>Genome assemblies of Stephania.</title>
        <authorList>
            <person name="Yang L."/>
        </authorList>
    </citation>
    <scope>NUCLEOTIDE SEQUENCE [LARGE SCALE GENOMIC DNA]</scope>
    <source>
        <strain evidence="4">QJT</strain>
        <tissue evidence="4">Leaf</tissue>
    </source>
</reference>
<proteinExistence type="predicted"/>
<dbReference type="AlphaFoldDB" id="A0AAP0P6D7"/>
<dbReference type="Pfam" id="PF04640">
    <property type="entry name" value="PLATZ"/>
    <property type="match status" value="2"/>
</dbReference>
<name>A0AAP0P6D7_9MAGN</name>
<sequence>MKERSRPWIFAFLSEKFFAPCAVHECSKKSEKNIFCIDCCQAICSHCLNFHRSHLLLQVRRYVYHDVVRLDDMEKLFNCTFVQTRPLKGSSTHSACNTCDRALQEPYQFCSLACKVQYVVAYEGCVSRYLYDCDYLQLSTSDMGYAGFEADEDGGDMTQSSVVLDDASTGMVVCSSYSSSSSSSGTQSNSNDNNGQLIERFLTVGCSATTDNVVRKKRSTVSNRPNASSTKICSQNAPRHVGKRKGFPLRSPLY</sequence>
<dbReference type="Proteomes" id="UP001417504">
    <property type="component" value="Unassembled WGS sequence"/>
</dbReference>
<dbReference type="InterPro" id="IPR000315">
    <property type="entry name" value="Znf_B-box"/>
</dbReference>
<comment type="caution">
    <text evidence="4">The sequence shown here is derived from an EMBL/GenBank/DDBJ whole genome shotgun (WGS) entry which is preliminary data.</text>
</comment>
<evidence type="ECO:0000256" key="1">
    <source>
        <dbReference type="PROSITE-ProRule" id="PRU00024"/>
    </source>
</evidence>